<name>A0AAD4FIZ2_9PLEO</name>
<feature type="compositionally biased region" description="Polar residues" evidence="1">
    <location>
        <begin position="297"/>
        <end position="325"/>
    </location>
</feature>
<organism evidence="2 3">
    <name type="scientific">Alternaria panax</name>
    <dbReference type="NCBI Taxonomy" id="48097"/>
    <lineage>
        <taxon>Eukaryota</taxon>
        <taxon>Fungi</taxon>
        <taxon>Dikarya</taxon>
        <taxon>Ascomycota</taxon>
        <taxon>Pezizomycotina</taxon>
        <taxon>Dothideomycetes</taxon>
        <taxon>Pleosporomycetidae</taxon>
        <taxon>Pleosporales</taxon>
        <taxon>Pleosporineae</taxon>
        <taxon>Pleosporaceae</taxon>
        <taxon>Alternaria</taxon>
        <taxon>Alternaria sect. Panax</taxon>
    </lineage>
</organism>
<evidence type="ECO:0000313" key="2">
    <source>
        <dbReference type="EMBL" id="KAG9188404.1"/>
    </source>
</evidence>
<reference evidence="2" key="1">
    <citation type="submission" date="2021-07" db="EMBL/GenBank/DDBJ databases">
        <title>Genome Resource of American Ginseng Black Spot Pathogen Alternaria panax.</title>
        <authorList>
            <person name="Qiu C."/>
            <person name="Wang W."/>
            <person name="Liu Z."/>
        </authorList>
    </citation>
    <scope>NUCLEOTIDE SEQUENCE</scope>
    <source>
        <strain evidence="2">BNCC115425</strain>
    </source>
</reference>
<feature type="compositionally biased region" description="Polar residues" evidence="1">
    <location>
        <begin position="357"/>
        <end position="375"/>
    </location>
</feature>
<protein>
    <submittedName>
        <fullName evidence="2">Uncharacterized protein</fullName>
    </submittedName>
</protein>
<dbReference type="AlphaFoldDB" id="A0AAD4FIZ2"/>
<dbReference type="Proteomes" id="UP001199106">
    <property type="component" value="Unassembled WGS sequence"/>
</dbReference>
<comment type="caution">
    <text evidence="2">The sequence shown here is derived from an EMBL/GenBank/DDBJ whole genome shotgun (WGS) entry which is preliminary data.</text>
</comment>
<evidence type="ECO:0000256" key="1">
    <source>
        <dbReference type="SAM" id="MobiDB-lite"/>
    </source>
</evidence>
<feature type="region of interest" description="Disordered" evidence="1">
    <location>
        <begin position="290"/>
        <end position="375"/>
    </location>
</feature>
<dbReference type="EMBL" id="JAANER010000006">
    <property type="protein sequence ID" value="KAG9188404.1"/>
    <property type="molecule type" value="Genomic_DNA"/>
</dbReference>
<feature type="compositionally biased region" description="Polar residues" evidence="1">
    <location>
        <begin position="337"/>
        <end position="347"/>
    </location>
</feature>
<accession>A0AAD4FIZ2</accession>
<feature type="region of interest" description="Disordered" evidence="1">
    <location>
        <begin position="138"/>
        <end position="171"/>
    </location>
</feature>
<proteinExistence type="predicted"/>
<keyword evidence="3" id="KW-1185">Reference proteome</keyword>
<sequence>MAYSLSGMANTHNMLSVYSTGGNSTLYQRPLSSQQYQQLDSKPMCSSNWTIPYSEDTSPIDTYNLEQSQAYIPQSTAVAHTNMYPPSCRWTQPLTKAMQQGGPYFDQDLHFAHANHRLVTSSDISPLNTGLASLHLSLPERPHPQQPVPLDSGVPQRQLPMPHPSPAQTNRNVVDQMQDARLRSAQATGTSTMDNRGSFAKPLLPWAADSENNTNASQAVPADAFTQAISPSMSDNAESRMGYLPNTTSTADDDAITATTASQLELNFSASSLLDAMSAPAPTSNYSYVRESRQMARPTSQANLYSYSPSSTSKRNSLSGESSSDCVLVSGHRYTPLSHSQSQTLPGNRSLHRESCQSRNVQLHRTSMGNLNSTY</sequence>
<evidence type="ECO:0000313" key="3">
    <source>
        <dbReference type="Proteomes" id="UP001199106"/>
    </source>
</evidence>
<gene>
    <name evidence="2" type="ORF">G6011_02327</name>
</gene>